<proteinExistence type="inferred from homology"/>
<dbReference type="NCBIfam" id="TIGR00219">
    <property type="entry name" value="mreC"/>
    <property type="match status" value="1"/>
</dbReference>
<dbReference type="InterPro" id="IPR007221">
    <property type="entry name" value="MreC"/>
</dbReference>
<dbReference type="GO" id="GO:0008360">
    <property type="term" value="P:regulation of cell shape"/>
    <property type="evidence" value="ECO:0007669"/>
    <property type="project" value="UniProtKB-KW"/>
</dbReference>
<feature type="domain" description="Rod shape-determining protein MreC beta-barrel core" evidence="7">
    <location>
        <begin position="128"/>
        <end position="270"/>
    </location>
</feature>
<evidence type="ECO:0000256" key="2">
    <source>
        <dbReference type="ARBA" id="ARBA00013855"/>
    </source>
</evidence>
<evidence type="ECO:0000256" key="3">
    <source>
        <dbReference type="ARBA" id="ARBA00022960"/>
    </source>
</evidence>
<evidence type="ECO:0000256" key="4">
    <source>
        <dbReference type="ARBA" id="ARBA00032089"/>
    </source>
</evidence>
<dbReference type="RefSeq" id="WP_160795530.1">
    <property type="nucleotide sequence ID" value="NZ_WSSB01000004.1"/>
</dbReference>
<dbReference type="Gene3D" id="2.40.10.340">
    <property type="entry name" value="Rod shape-determining protein MreC, domain 1"/>
    <property type="match status" value="1"/>
</dbReference>
<evidence type="ECO:0000313" key="9">
    <source>
        <dbReference type="Proteomes" id="UP000467214"/>
    </source>
</evidence>
<sequence>MEFSNTPSFFHHGPSPVARLAISVTLSLALLVGDSQFGLMERSREGLSVALYPLQQAVNLPVSAARHVGDFFVRQAELKTENDELKNRQLALAAQIVRLQAAERDLNELKKTNQLRISRNDQGQIAEVLYTGRDPFSHKIIIDKGEDAGLSTGQPVLDEAGLIGQVTRVQPLSAEVTLVTDKHQMVPVMIQRTGVRAILYGYGGGVEVRYLPPAADIKPGDLLQTSGIDGLYPAGLPVAKVTAVERGSGASFARITSTPLGGIDHGRFVLALPVRTVPAAVQPASAPATATPPPG</sequence>
<accession>A0A845BMF3</accession>
<dbReference type="InterPro" id="IPR042175">
    <property type="entry name" value="Cell/Rod_MreC_2"/>
</dbReference>
<feature type="coiled-coil region" evidence="6">
    <location>
        <begin position="75"/>
        <end position="112"/>
    </location>
</feature>
<keyword evidence="3 5" id="KW-0133">Cell shape</keyword>
<comment type="function">
    <text evidence="5">Involved in formation and maintenance of cell shape.</text>
</comment>
<dbReference type="Pfam" id="PF04085">
    <property type="entry name" value="MreC"/>
    <property type="match status" value="1"/>
</dbReference>
<evidence type="ECO:0000256" key="1">
    <source>
        <dbReference type="ARBA" id="ARBA00009369"/>
    </source>
</evidence>
<dbReference type="PANTHER" id="PTHR34138">
    <property type="entry name" value="CELL SHAPE-DETERMINING PROTEIN MREC"/>
    <property type="match status" value="1"/>
</dbReference>
<keyword evidence="6" id="KW-0175">Coiled coil</keyword>
<dbReference type="AlphaFoldDB" id="A0A845BMF3"/>
<name>A0A845BMF3_9NEIS</name>
<reference evidence="8 9" key="1">
    <citation type="submission" date="2019-12" db="EMBL/GenBank/DDBJ databases">
        <title>Neisseriaceae gen. nov. sp. Genome sequencing and assembly.</title>
        <authorList>
            <person name="Liu Z."/>
            <person name="Li A."/>
        </authorList>
    </citation>
    <scope>NUCLEOTIDE SEQUENCE [LARGE SCALE GENOMIC DNA]</scope>
    <source>
        <strain evidence="8 9">B2N2-7</strain>
    </source>
</reference>
<dbReference type="PIRSF" id="PIRSF038471">
    <property type="entry name" value="MreC"/>
    <property type="match status" value="1"/>
</dbReference>
<evidence type="ECO:0000259" key="7">
    <source>
        <dbReference type="Pfam" id="PF04085"/>
    </source>
</evidence>
<evidence type="ECO:0000313" key="8">
    <source>
        <dbReference type="EMBL" id="MXR36454.1"/>
    </source>
</evidence>
<dbReference type="InterPro" id="IPR055342">
    <property type="entry name" value="MreC_beta-barrel_core"/>
</dbReference>
<protein>
    <recommendedName>
        <fullName evidence="2 5">Cell shape-determining protein MreC</fullName>
    </recommendedName>
    <alternativeName>
        <fullName evidence="4 5">Cell shape protein MreC</fullName>
    </alternativeName>
</protein>
<dbReference type="InterPro" id="IPR042177">
    <property type="entry name" value="Cell/Rod_1"/>
</dbReference>
<comment type="caution">
    <text evidence="8">The sequence shown here is derived from an EMBL/GenBank/DDBJ whole genome shotgun (WGS) entry which is preliminary data.</text>
</comment>
<comment type="similarity">
    <text evidence="1 5">Belongs to the MreC family.</text>
</comment>
<evidence type="ECO:0000256" key="5">
    <source>
        <dbReference type="PIRNR" id="PIRNR038471"/>
    </source>
</evidence>
<dbReference type="GO" id="GO:0005886">
    <property type="term" value="C:plasma membrane"/>
    <property type="evidence" value="ECO:0007669"/>
    <property type="project" value="TreeGrafter"/>
</dbReference>
<keyword evidence="9" id="KW-1185">Reference proteome</keyword>
<dbReference type="PANTHER" id="PTHR34138:SF1">
    <property type="entry name" value="CELL SHAPE-DETERMINING PROTEIN MREC"/>
    <property type="match status" value="1"/>
</dbReference>
<evidence type="ECO:0000256" key="6">
    <source>
        <dbReference type="SAM" id="Coils"/>
    </source>
</evidence>
<gene>
    <name evidence="8" type="primary">mreC</name>
    <name evidence="8" type="ORF">GQF02_05635</name>
</gene>
<organism evidence="8 9">
    <name type="scientific">Craterilacuibacter sinensis</name>
    <dbReference type="NCBI Taxonomy" id="2686017"/>
    <lineage>
        <taxon>Bacteria</taxon>
        <taxon>Pseudomonadati</taxon>
        <taxon>Pseudomonadota</taxon>
        <taxon>Betaproteobacteria</taxon>
        <taxon>Neisseriales</taxon>
        <taxon>Neisseriaceae</taxon>
        <taxon>Craterilacuibacter</taxon>
    </lineage>
</organism>
<dbReference type="Gene3D" id="2.40.10.350">
    <property type="entry name" value="Rod shape-determining protein MreC, domain 2"/>
    <property type="match status" value="1"/>
</dbReference>
<dbReference type="EMBL" id="WSSB01000004">
    <property type="protein sequence ID" value="MXR36454.1"/>
    <property type="molecule type" value="Genomic_DNA"/>
</dbReference>
<dbReference type="Proteomes" id="UP000467214">
    <property type="component" value="Unassembled WGS sequence"/>
</dbReference>